<organism evidence="2 3">
    <name type="scientific">Pseudoalteromonas peptidolytica F12-50-A1</name>
    <dbReference type="NCBI Taxonomy" id="1315280"/>
    <lineage>
        <taxon>Bacteria</taxon>
        <taxon>Pseudomonadati</taxon>
        <taxon>Pseudomonadota</taxon>
        <taxon>Gammaproteobacteria</taxon>
        <taxon>Alteromonadales</taxon>
        <taxon>Pseudoalteromonadaceae</taxon>
        <taxon>Pseudoalteromonas</taxon>
    </lineage>
</organism>
<dbReference type="Proteomes" id="UP000660708">
    <property type="component" value="Unassembled WGS sequence"/>
</dbReference>
<dbReference type="SUPFAM" id="SSF54523">
    <property type="entry name" value="Pili subunits"/>
    <property type="match status" value="1"/>
</dbReference>
<protein>
    <recommendedName>
        <fullName evidence="4">Prepilin-type N-terminal cleavage/methylation domain-containing protein</fullName>
    </recommendedName>
</protein>
<keyword evidence="3" id="KW-1185">Reference proteome</keyword>
<dbReference type="EMBL" id="AQHF01000026">
    <property type="protein sequence ID" value="MBE0347276.1"/>
    <property type="molecule type" value="Genomic_DNA"/>
</dbReference>
<comment type="caution">
    <text evidence="2">The sequence shown here is derived from an EMBL/GenBank/DDBJ whole genome shotgun (WGS) entry which is preliminary data.</text>
</comment>
<dbReference type="InterPro" id="IPR012902">
    <property type="entry name" value="N_methyl_site"/>
</dbReference>
<keyword evidence="1" id="KW-0812">Transmembrane</keyword>
<feature type="transmembrane region" description="Helical" evidence="1">
    <location>
        <begin position="12"/>
        <end position="34"/>
    </location>
</feature>
<evidence type="ECO:0000313" key="3">
    <source>
        <dbReference type="Proteomes" id="UP000660708"/>
    </source>
</evidence>
<dbReference type="PROSITE" id="PS00409">
    <property type="entry name" value="PROKAR_NTER_METHYL"/>
    <property type="match status" value="1"/>
</dbReference>
<accession>A0A8I0MXW1</accession>
<evidence type="ECO:0000256" key="1">
    <source>
        <dbReference type="SAM" id="Phobius"/>
    </source>
</evidence>
<keyword evidence="1" id="KW-1133">Transmembrane helix</keyword>
<proteinExistence type="predicted"/>
<evidence type="ECO:0000313" key="2">
    <source>
        <dbReference type="EMBL" id="MBE0347276.1"/>
    </source>
</evidence>
<dbReference type="AlphaFoldDB" id="A0A8I0MXW1"/>
<evidence type="ECO:0008006" key="4">
    <source>
        <dbReference type="Google" id="ProtNLM"/>
    </source>
</evidence>
<dbReference type="InterPro" id="IPR045584">
    <property type="entry name" value="Pilin-like"/>
</dbReference>
<reference evidence="2 3" key="1">
    <citation type="submission" date="2015-06" db="EMBL/GenBank/DDBJ databases">
        <title>Genome sequence of Pseudoalteromonas peptidolytica.</title>
        <authorList>
            <person name="Xie B.-B."/>
            <person name="Rong J.-C."/>
            <person name="Qin Q.-L."/>
            <person name="Zhang Y.-Z."/>
        </authorList>
    </citation>
    <scope>NUCLEOTIDE SEQUENCE [LARGE SCALE GENOMIC DNA]</scope>
    <source>
        <strain evidence="2 3">F12-50-A1</strain>
    </source>
</reference>
<name>A0A8I0MXW1_9GAMM</name>
<sequence>MFHSKSSQGFSLIELMIVLAIMGVAMSLTGGLVIQAFEKNKRQVELERVKQAFKVYGYRSFYSGYDTKVELVGNTAVISSGADEEPEVIEFESLTFVAEQFHISQKLTIQPATFGVFINEQPRFYGVPSVLEHGQ</sequence>
<dbReference type="Pfam" id="PF07963">
    <property type="entry name" value="N_methyl"/>
    <property type="match status" value="1"/>
</dbReference>
<keyword evidence="1" id="KW-0472">Membrane</keyword>
<dbReference type="NCBIfam" id="TIGR02532">
    <property type="entry name" value="IV_pilin_GFxxxE"/>
    <property type="match status" value="1"/>
</dbReference>
<gene>
    <name evidence="2" type="ORF">PPEP_a1692</name>
</gene>